<proteinExistence type="predicted"/>
<dbReference type="EMBL" id="OZ026884">
    <property type="protein sequence ID" value="CAL1240938.1"/>
    <property type="molecule type" value="Genomic_DNA"/>
</dbReference>
<dbReference type="Proteomes" id="UP001497493">
    <property type="component" value="Chromosome"/>
</dbReference>
<sequence>MRKVGCRPTTTFPSIPRLAFNSGTAATPGASGIAPSGRLVLISFGMPLILVMSPATERVYLISTSVSVVMYMNRAAGLLGFETTRLHTSPTLIWPVAVILTNLFWKKSLIGIGILIDFWQPFPLNGVYGIAGRASAFPNSNRKPSSVLALANSDRAGRDMEAPSVSRSDTISFRYAEVTVPLLRISVDIIRTYFYLCDLLVQSKMTRYGTLFSIYAYIVKQPY</sequence>
<evidence type="ECO:0000313" key="2">
    <source>
        <dbReference type="Proteomes" id="UP001497493"/>
    </source>
</evidence>
<protein>
    <submittedName>
        <fullName evidence="1">Uncharacterized protein</fullName>
    </submittedName>
</protein>
<name>A0ABP1C9Q3_9GAMM</name>
<reference evidence="1 2" key="1">
    <citation type="submission" date="2024-04" db="EMBL/GenBank/DDBJ databases">
        <authorList>
            <person name="Cremers G."/>
        </authorList>
    </citation>
    <scope>NUCLEOTIDE SEQUENCE [LARGE SCALE GENOMIC DNA]</scope>
    <source>
        <strain evidence="1">MeCH1-AG</strain>
    </source>
</reference>
<organism evidence="1 2">
    <name type="scientific">Candidatus Methylocalor cossyra</name>
    <dbReference type="NCBI Taxonomy" id="3108543"/>
    <lineage>
        <taxon>Bacteria</taxon>
        <taxon>Pseudomonadati</taxon>
        <taxon>Pseudomonadota</taxon>
        <taxon>Gammaproteobacteria</taxon>
        <taxon>Methylococcales</taxon>
        <taxon>Methylococcaceae</taxon>
        <taxon>Candidatus Methylocalor</taxon>
    </lineage>
</organism>
<accession>A0ABP1C9Q3</accession>
<keyword evidence="2" id="KW-1185">Reference proteome</keyword>
<gene>
    <name evidence="1" type="ORF">MECH1_V1_2162</name>
</gene>
<evidence type="ECO:0000313" key="1">
    <source>
        <dbReference type="EMBL" id="CAL1240938.1"/>
    </source>
</evidence>